<evidence type="ECO:0000259" key="6">
    <source>
        <dbReference type="SMART" id="SM00528"/>
    </source>
</evidence>
<protein>
    <submittedName>
        <fullName evidence="7">DNA-binding protein H-NS</fullName>
    </submittedName>
</protein>
<dbReference type="Pfam" id="PF00816">
    <property type="entry name" value="Histone_HNS"/>
    <property type="match status" value="1"/>
</dbReference>
<gene>
    <name evidence="7" type="ORF">DFP88_102567</name>
</gene>
<keyword evidence="3" id="KW-0963">Cytoplasm</keyword>
<dbReference type="PANTHER" id="PTHR38097:SF2">
    <property type="entry name" value="DNA-BINDING PROTEIN STPA"/>
    <property type="match status" value="1"/>
</dbReference>
<organism evidence="7 8">
    <name type="scientific">Pseudoroseicyclus aestuarii</name>
    <dbReference type="NCBI Taxonomy" id="1795041"/>
    <lineage>
        <taxon>Bacteria</taxon>
        <taxon>Pseudomonadati</taxon>
        <taxon>Pseudomonadota</taxon>
        <taxon>Alphaproteobacteria</taxon>
        <taxon>Rhodobacterales</taxon>
        <taxon>Paracoccaceae</taxon>
        <taxon>Pseudoroseicyclus</taxon>
    </lineage>
</organism>
<dbReference type="Proteomes" id="UP000248311">
    <property type="component" value="Unassembled WGS sequence"/>
</dbReference>
<comment type="subcellular location">
    <subcellularLocation>
        <location evidence="1">Cytoplasm</location>
        <location evidence="1">Nucleoid</location>
    </subcellularLocation>
</comment>
<dbReference type="GO" id="GO:0000976">
    <property type="term" value="F:transcription cis-regulatory region binding"/>
    <property type="evidence" value="ECO:0007669"/>
    <property type="project" value="TreeGrafter"/>
</dbReference>
<evidence type="ECO:0000256" key="5">
    <source>
        <dbReference type="SAM" id="MobiDB-lite"/>
    </source>
</evidence>
<evidence type="ECO:0000256" key="1">
    <source>
        <dbReference type="ARBA" id="ARBA00004453"/>
    </source>
</evidence>
<reference evidence="7 8" key="1">
    <citation type="submission" date="2018-06" db="EMBL/GenBank/DDBJ databases">
        <title>Genomic Encyclopedia of Type Strains, Phase III (KMG-III): the genomes of soil and plant-associated and newly described type strains.</title>
        <authorList>
            <person name="Whitman W."/>
        </authorList>
    </citation>
    <scope>NUCLEOTIDE SEQUENCE [LARGE SCALE GENOMIC DNA]</scope>
    <source>
        <strain evidence="7 8">CECT 9025</strain>
    </source>
</reference>
<accession>A0A318T3I1</accession>
<keyword evidence="4 7" id="KW-0238">DNA-binding</keyword>
<evidence type="ECO:0000313" key="7">
    <source>
        <dbReference type="EMBL" id="PYE84764.1"/>
    </source>
</evidence>
<keyword evidence="8" id="KW-1185">Reference proteome</keyword>
<dbReference type="GO" id="GO:0003681">
    <property type="term" value="F:bent DNA binding"/>
    <property type="evidence" value="ECO:0007669"/>
    <property type="project" value="TreeGrafter"/>
</dbReference>
<dbReference type="Gene3D" id="4.10.430.10">
    <property type="entry name" value="Histone-like protein H-NS, C-terminal domain"/>
    <property type="match status" value="1"/>
</dbReference>
<dbReference type="SMART" id="SM00528">
    <property type="entry name" value="HNS"/>
    <property type="match status" value="1"/>
</dbReference>
<dbReference type="AlphaFoldDB" id="A0A318T3I1"/>
<proteinExistence type="inferred from homology"/>
<evidence type="ECO:0000256" key="3">
    <source>
        <dbReference type="ARBA" id="ARBA00022490"/>
    </source>
</evidence>
<dbReference type="OrthoDB" id="5297879at2"/>
<dbReference type="GO" id="GO:0005829">
    <property type="term" value="C:cytosol"/>
    <property type="evidence" value="ECO:0007669"/>
    <property type="project" value="TreeGrafter"/>
</dbReference>
<dbReference type="GO" id="GO:0032993">
    <property type="term" value="C:protein-DNA complex"/>
    <property type="evidence" value="ECO:0007669"/>
    <property type="project" value="TreeGrafter"/>
</dbReference>
<sequence>MQIDLDALSRQELETLRRDVDKALSTAADRDRKRAIAAMEKAAAEYGYSVSDLAGGTSATRKKTGSKTPPKYRNPEDPDQTWSGRGRKPRWIVEAESAGRPISDFAI</sequence>
<dbReference type="PANTHER" id="PTHR38097">
    <property type="match status" value="1"/>
</dbReference>
<dbReference type="GO" id="GO:0003680">
    <property type="term" value="F:minor groove of adenine-thymine-rich DNA binding"/>
    <property type="evidence" value="ECO:0007669"/>
    <property type="project" value="TreeGrafter"/>
</dbReference>
<dbReference type="RefSeq" id="WP_110814186.1">
    <property type="nucleotide sequence ID" value="NZ_QJTE01000002.1"/>
</dbReference>
<dbReference type="SUPFAM" id="SSF81273">
    <property type="entry name" value="H-NS histone-like proteins"/>
    <property type="match status" value="1"/>
</dbReference>
<dbReference type="InterPro" id="IPR037150">
    <property type="entry name" value="H-NS_C_dom_sf"/>
</dbReference>
<dbReference type="GO" id="GO:0009295">
    <property type="term" value="C:nucleoid"/>
    <property type="evidence" value="ECO:0007669"/>
    <property type="project" value="UniProtKB-SubCell"/>
</dbReference>
<evidence type="ECO:0000256" key="4">
    <source>
        <dbReference type="ARBA" id="ARBA00023125"/>
    </source>
</evidence>
<dbReference type="GO" id="GO:0001217">
    <property type="term" value="F:DNA-binding transcription repressor activity"/>
    <property type="evidence" value="ECO:0007669"/>
    <property type="project" value="TreeGrafter"/>
</dbReference>
<feature type="region of interest" description="Disordered" evidence="5">
    <location>
        <begin position="53"/>
        <end position="107"/>
    </location>
</feature>
<name>A0A318T3I1_9RHOB</name>
<feature type="domain" description="DNA-binding protein H-NS-like C-terminal" evidence="6">
    <location>
        <begin position="62"/>
        <end position="107"/>
    </location>
</feature>
<dbReference type="EMBL" id="QJTE01000002">
    <property type="protein sequence ID" value="PYE84764.1"/>
    <property type="molecule type" value="Genomic_DNA"/>
</dbReference>
<evidence type="ECO:0000256" key="2">
    <source>
        <dbReference type="ARBA" id="ARBA00010610"/>
    </source>
</evidence>
<dbReference type="InterPro" id="IPR027444">
    <property type="entry name" value="H-NS_C_dom"/>
</dbReference>
<comment type="caution">
    <text evidence="7">The sequence shown here is derived from an EMBL/GenBank/DDBJ whole genome shotgun (WGS) entry which is preliminary data.</text>
</comment>
<comment type="similarity">
    <text evidence="2">Belongs to the histone-like protein H-NS family.</text>
</comment>
<evidence type="ECO:0000313" key="8">
    <source>
        <dbReference type="Proteomes" id="UP000248311"/>
    </source>
</evidence>